<proteinExistence type="predicted"/>
<comment type="caution">
    <text evidence="1">The sequence shown here is derived from an EMBL/GenBank/DDBJ whole genome shotgun (WGS) entry which is preliminary data.</text>
</comment>
<sequence length="210" mass="23616">MNVLDILPPNKAPFEEGVAAGMSDDLPVPVEQVLDPQTAPLHFLPWLAVHDGVRLWVPDWPEARKRRVIDEALVAAWEVGVRAGAIRYLGYVDGTLVDVIAYPARFVFGRAKVGRTPIGHGPFLARYLVRIVTYKPPRAFVFNRSRIGSARLKTPSREARRRALTALRAAKSPETEIRVDFSHRRQLTFADTPPLDGSVRFGQYLPRFKL</sequence>
<organism evidence="1 2">
    <name type="scientific">Rhodomicrobium udaipurense</name>
    <dbReference type="NCBI Taxonomy" id="1202716"/>
    <lineage>
        <taxon>Bacteria</taxon>
        <taxon>Pseudomonadati</taxon>
        <taxon>Pseudomonadota</taxon>
        <taxon>Alphaproteobacteria</taxon>
        <taxon>Hyphomicrobiales</taxon>
        <taxon>Hyphomicrobiaceae</taxon>
        <taxon>Rhodomicrobium</taxon>
    </lineage>
</organism>
<reference evidence="1 2" key="1">
    <citation type="submission" date="2020-12" db="EMBL/GenBank/DDBJ databases">
        <title>Revised draft genomes of Rhodomicrobium vannielii ATCC 17100 and Rhodomicrobium udaipurense JA643.</title>
        <authorList>
            <person name="Conners E.M."/>
            <person name="Davenport E.J."/>
            <person name="Bose A."/>
        </authorList>
    </citation>
    <scope>NUCLEOTIDE SEQUENCE [LARGE SCALE GENOMIC DNA]</scope>
    <source>
        <strain evidence="1 2">JA643</strain>
    </source>
</reference>
<evidence type="ECO:0000313" key="1">
    <source>
        <dbReference type="EMBL" id="MBJ7543266.1"/>
    </source>
</evidence>
<gene>
    <name evidence="1" type="ORF">JDN41_06825</name>
</gene>
<name>A0A8I1KJS0_9HYPH</name>
<evidence type="ECO:0000313" key="2">
    <source>
        <dbReference type="Proteomes" id="UP000623250"/>
    </source>
</evidence>
<dbReference type="Pfam" id="PF09684">
    <property type="entry name" value="Tail_P2_I"/>
    <property type="match status" value="1"/>
</dbReference>
<accession>A0A8I1KJS0</accession>
<protein>
    <submittedName>
        <fullName evidence="1">Phage tail protein I</fullName>
    </submittedName>
</protein>
<dbReference type="NCBIfam" id="TIGR01634">
    <property type="entry name" value="tail_P2_I"/>
    <property type="match status" value="1"/>
</dbReference>
<dbReference type="RefSeq" id="WP_037239277.1">
    <property type="nucleotide sequence ID" value="NZ_JAEMUK010000012.1"/>
</dbReference>
<dbReference type="Proteomes" id="UP000623250">
    <property type="component" value="Unassembled WGS sequence"/>
</dbReference>
<dbReference type="EMBL" id="JAEMUK010000012">
    <property type="protein sequence ID" value="MBJ7543266.1"/>
    <property type="molecule type" value="Genomic_DNA"/>
</dbReference>
<dbReference type="AlphaFoldDB" id="A0A8I1KJS0"/>
<keyword evidence="2" id="KW-1185">Reference proteome</keyword>
<dbReference type="InterPro" id="IPR006521">
    <property type="entry name" value="Tail_protein_I"/>
</dbReference>